<keyword evidence="2" id="KW-0479">Metal-binding</keyword>
<comment type="caution">
    <text evidence="11">The sequence shown here is derived from an EMBL/GenBank/DDBJ whole genome shotgun (WGS) entry which is preliminary data.</text>
</comment>
<dbReference type="Pfam" id="PF08645">
    <property type="entry name" value="PNK3P"/>
    <property type="match status" value="1"/>
</dbReference>
<keyword evidence="7" id="KW-0234">DNA repair</keyword>
<dbReference type="PANTHER" id="PTHR12486:SF4">
    <property type="entry name" value="APRATAXIN"/>
    <property type="match status" value="1"/>
</dbReference>
<evidence type="ECO:0000256" key="1">
    <source>
        <dbReference type="ARBA" id="ARBA00004123"/>
    </source>
</evidence>
<dbReference type="Proteomes" id="UP001497623">
    <property type="component" value="Unassembled WGS sequence"/>
</dbReference>
<keyword evidence="6" id="KW-0238">DNA-binding</keyword>
<organism evidence="11 12">
    <name type="scientific">Meganyctiphanes norvegica</name>
    <name type="common">Northern krill</name>
    <name type="synonym">Thysanopoda norvegica</name>
    <dbReference type="NCBI Taxonomy" id="48144"/>
    <lineage>
        <taxon>Eukaryota</taxon>
        <taxon>Metazoa</taxon>
        <taxon>Ecdysozoa</taxon>
        <taxon>Arthropoda</taxon>
        <taxon>Crustacea</taxon>
        <taxon>Multicrustacea</taxon>
        <taxon>Malacostraca</taxon>
        <taxon>Eumalacostraca</taxon>
        <taxon>Eucarida</taxon>
        <taxon>Euphausiacea</taxon>
        <taxon>Euphausiidae</taxon>
        <taxon>Meganyctiphanes</taxon>
    </lineage>
</organism>
<dbReference type="AlphaFoldDB" id="A0AAV2QIV3"/>
<evidence type="ECO:0000256" key="3">
    <source>
        <dbReference type="ARBA" id="ARBA00022763"/>
    </source>
</evidence>
<accession>A0AAV2QIV3</accession>
<dbReference type="GO" id="GO:1990165">
    <property type="term" value="F:single-strand break-containing DNA binding"/>
    <property type="evidence" value="ECO:0007669"/>
    <property type="project" value="TreeGrafter"/>
</dbReference>
<dbReference type="EMBL" id="CAXKWB010007792">
    <property type="protein sequence ID" value="CAL4088427.1"/>
    <property type="molecule type" value="Genomic_DNA"/>
</dbReference>
<keyword evidence="8" id="KW-0539">Nucleus</keyword>
<name>A0AAV2QIV3_MEGNR</name>
<keyword evidence="4" id="KW-0863">Zinc-finger</keyword>
<sequence length="270" mass="31146">CNEGVQLSLNDCLYVGDAAGRTENVKRKDHSCADRLFAINIGITFLTPEEHFQGVKQQKFNMPEFDPHKVDENAETFEPSTTKVPQYPQEPKKQQGHWSLGLLTSMNDPELLIEKDDKIVIIKDKYPKAHHHFLILPQENIPSLKSVKPTQISLLKYMESKASILASKYPNSEFRYGYHAIPSMARLHLHVISQDFDSTCLKSKRHWNSFNTKYFLDSTDVIRSLEKYGQCDTSEASKDLLNEQLKCHKCSYIPQNMPKLKDHLKNHLQM</sequence>
<dbReference type="FunFam" id="3.30.428.10:FF:000004">
    <property type="entry name" value="aprataxin isoform X2"/>
    <property type="match status" value="1"/>
</dbReference>
<dbReference type="GO" id="GO:0005634">
    <property type="term" value="C:nucleus"/>
    <property type="evidence" value="ECO:0007669"/>
    <property type="project" value="UniProtKB-SubCell"/>
</dbReference>
<dbReference type="PANTHER" id="PTHR12486">
    <property type="entry name" value="APRATAXIN-RELATED"/>
    <property type="match status" value="1"/>
</dbReference>
<dbReference type="GO" id="GO:0000012">
    <property type="term" value="P:single strand break repair"/>
    <property type="evidence" value="ECO:0007669"/>
    <property type="project" value="TreeGrafter"/>
</dbReference>
<dbReference type="Gene3D" id="3.30.428.10">
    <property type="entry name" value="HIT-like"/>
    <property type="match status" value="1"/>
</dbReference>
<dbReference type="InterPro" id="IPR023214">
    <property type="entry name" value="HAD_sf"/>
</dbReference>
<protein>
    <recommendedName>
        <fullName evidence="10">HIT domain-containing protein</fullName>
    </recommendedName>
</protein>
<gene>
    <name evidence="11" type="ORF">MNOR_LOCUS13551</name>
</gene>
<dbReference type="Gene3D" id="3.40.50.1000">
    <property type="entry name" value="HAD superfamily/HAD-like"/>
    <property type="match status" value="1"/>
</dbReference>
<comment type="subcellular location">
    <subcellularLocation>
        <location evidence="1">Nucleus</location>
    </subcellularLocation>
</comment>
<keyword evidence="5" id="KW-0862">Zinc</keyword>
<feature type="domain" description="HIT" evidence="10">
    <location>
        <begin position="99"/>
        <end position="201"/>
    </location>
</feature>
<dbReference type="InterPro" id="IPR036265">
    <property type="entry name" value="HIT-like_sf"/>
</dbReference>
<dbReference type="GO" id="GO:0030983">
    <property type="term" value="F:mismatched DNA binding"/>
    <property type="evidence" value="ECO:0007669"/>
    <property type="project" value="TreeGrafter"/>
</dbReference>
<dbReference type="SUPFAM" id="SSF56784">
    <property type="entry name" value="HAD-like"/>
    <property type="match status" value="1"/>
</dbReference>
<evidence type="ECO:0000256" key="2">
    <source>
        <dbReference type="ARBA" id="ARBA00022723"/>
    </source>
</evidence>
<dbReference type="GO" id="GO:0008270">
    <property type="term" value="F:zinc ion binding"/>
    <property type="evidence" value="ECO:0007669"/>
    <property type="project" value="UniProtKB-KW"/>
</dbReference>
<dbReference type="InterPro" id="IPR032566">
    <property type="entry name" value="Znf-C2HE"/>
</dbReference>
<evidence type="ECO:0000256" key="7">
    <source>
        <dbReference type="ARBA" id="ARBA00023204"/>
    </source>
</evidence>
<reference evidence="11 12" key="1">
    <citation type="submission" date="2024-05" db="EMBL/GenBank/DDBJ databases">
        <authorList>
            <person name="Wallberg A."/>
        </authorList>
    </citation>
    <scope>NUCLEOTIDE SEQUENCE [LARGE SCALE GENOMIC DNA]</scope>
</reference>
<dbReference type="GO" id="GO:0003697">
    <property type="term" value="F:single-stranded DNA binding"/>
    <property type="evidence" value="ECO:0007669"/>
    <property type="project" value="TreeGrafter"/>
</dbReference>
<evidence type="ECO:0000256" key="5">
    <source>
        <dbReference type="ARBA" id="ARBA00022833"/>
    </source>
</evidence>
<dbReference type="SUPFAM" id="SSF54197">
    <property type="entry name" value="HIT-like"/>
    <property type="match status" value="1"/>
</dbReference>
<dbReference type="InterPro" id="IPR013954">
    <property type="entry name" value="PNK3P"/>
</dbReference>
<dbReference type="Pfam" id="PF16278">
    <property type="entry name" value="zf-C2HE"/>
    <property type="match status" value="1"/>
</dbReference>
<evidence type="ECO:0000313" key="11">
    <source>
        <dbReference type="EMBL" id="CAL4088427.1"/>
    </source>
</evidence>
<keyword evidence="12" id="KW-1185">Reference proteome</keyword>
<comment type="caution">
    <text evidence="9">Lacks conserved residue(s) required for the propagation of feature annotation.</text>
</comment>
<dbReference type="Pfam" id="PF11969">
    <property type="entry name" value="DcpS_C"/>
    <property type="match status" value="1"/>
</dbReference>
<evidence type="ECO:0000256" key="8">
    <source>
        <dbReference type="ARBA" id="ARBA00023242"/>
    </source>
</evidence>
<dbReference type="InterPro" id="IPR019808">
    <property type="entry name" value="Histidine_triad_CS"/>
</dbReference>
<feature type="non-terminal residue" evidence="11">
    <location>
        <position position="1"/>
    </location>
</feature>
<dbReference type="GO" id="GO:0033699">
    <property type="term" value="F:DNA 5'-adenosine monophosphate hydrolase activity"/>
    <property type="evidence" value="ECO:0007669"/>
    <property type="project" value="TreeGrafter"/>
</dbReference>
<dbReference type="InterPro" id="IPR036412">
    <property type="entry name" value="HAD-like_sf"/>
</dbReference>
<evidence type="ECO:0000313" key="12">
    <source>
        <dbReference type="Proteomes" id="UP001497623"/>
    </source>
</evidence>
<dbReference type="GO" id="GO:0003725">
    <property type="term" value="F:double-stranded RNA binding"/>
    <property type="evidence" value="ECO:0007669"/>
    <property type="project" value="TreeGrafter"/>
</dbReference>
<dbReference type="PROSITE" id="PS51084">
    <property type="entry name" value="HIT_2"/>
    <property type="match status" value="1"/>
</dbReference>
<dbReference type="PROSITE" id="PS00892">
    <property type="entry name" value="HIT_1"/>
    <property type="match status" value="1"/>
</dbReference>
<keyword evidence="3" id="KW-0227">DNA damage</keyword>
<evidence type="ECO:0000256" key="9">
    <source>
        <dbReference type="PROSITE-ProRule" id="PRU00464"/>
    </source>
</evidence>
<evidence type="ECO:0000256" key="4">
    <source>
        <dbReference type="ARBA" id="ARBA00022771"/>
    </source>
</evidence>
<proteinExistence type="predicted"/>
<evidence type="ECO:0000259" key="10">
    <source>
        <dbReference type="PROSITE" id="PS51084"/>
    </source>
</evidence>
<evidence type="ECO:0000256" key="6">
    <source>
        <dbReference type="ARBA" id="ARBA00023125"/>
    </source>
</evidence>
<dbReference type="InterPro" id="IPR011146">
    <property type="entry name" value="HIT-like"/>
</dbReference>